<feature type="transmembrane region" description="Helical" evidence="1">
    <location>
        <begin position="216"/>
        <end position="236"/>
    </location>
</feature>
<gene>
    <name evidence="2" type="ORF">VP01_5054g1</name>
</gene>
<feature type="non-terminal residue" evidence="2">
    <location>
        <position position="1"/>
    </location>
</feature>
<keyword evidence="1" id="KW-0472">Membrane</keyword>
<dbReference type="STRING" id="27349.A0A0L6UMB4"/>
<dbReference type="EMBL" id="LAVV01010225">
    <property type="protein sequence ID" value="KNZ49382.1"/>
    <property type="molecule type" value="Genomic_DNA"/>
</dbReference>
<protein>
    <submittedName>
        <fullName evidence="2">Uncharacterized protein</fullName>
    </submittedName>
</protein>
<sequence length="273" mass="31295">NGKLWCAPGWIDIDKLKSADLPGLKSNTHVKYPLVFLANSSSRTIFTCCNEFTHKPPLFSSISTNNMTLKPLYQLHDMIIEIFITYFHHTRVGGRQFLQKTQLQKYFLCHKYTLFCLYLVAGVHGALAFGFLSAVEHIFKKKKQPQCEGLEPIWKSLGAYIDCLFIDSFLTPNCLLNFCHSWPKLSLPTSLFALKHNFRPKNSNFLVLLLQNEYSLLLQILLFALCMVNFEAYHFYLAKAQNVGLADWLFLFVRACQCAHIASSFGVKNHLGR</sequence>
<feature type="transmembrane region" description="Helical" evidence="1">
    <location>
        <begin position="112"/>
        <end position="135"/>
    </location>
</feature>
<name>A0A0L6UMB4_9BASI</name>
<dbReference type="Proteomes" id="UP000037035">
    <property type="component" value="Unassembled WGS sequence"/>
</dbReference>
<organism evidence="2 3">
    <name type="scientific">Puccinia sorghi</name>
    <dbReference type="NCBI Taxonomy" id="27349"/>
    <lineage>
        <taxon>Eukaryota</taxon>
        <taxon>Fungi</taxon>
        <taxon>Dikarya</taxon>
        <taxon>Basidiomycota</taxon>
        <taxon>Pucciniomycotina</taxon>
        <taxon>Pucciniomycetes</taxon>
        <taxon>Pucciniales</taxon>
        <taxon>Pucciniaceae</taxon>
        <taxon>Puccinia</taxon>
    </lineage>
</organism>
<keyword evidence="1" id="KW-1133">Transmembrane helix</keyword>
<keyword evidence="1" id="KW-0812">Transmembrane</keyword>
<comment type="caution">
    <text evidence="2">The sequence shown here is derived from an EMBL/GenBank/DDBJ whole genome shotgun (WGS) entry which is preliminary data.</text>
</comment>
<proteinExistence type="predicted"/>
<evidence type="ECO:0000313" key="3">
    <source>
        <dbReference type="Proteomes" id="UP000037035"/>
    </source>
</evidence>
<dbReference type="VEuPathDB" id="FungiDB:VP01_5054g1"/>
<keyword evidence="3" id="KW-1185">Reference proteome</keyword>
<accession>A0A0L6UMB4</accession>
<evidence type="ECO:0000313" key="2">
    <source>
        <dbReference type="EMBL" id="KNZ49382.1"/>
    </source>
</evidence>
<evidence type="ECO:0000256" key="1">
    <source>
        <dbReference type="SAM" id="Phobius"/>
    </source>
</evidence>
<reference evidence="2 3" key="1">
    <citation type="submission" date="2015-08" db="EMBL/GenBank/DDBJ databases">
        <title>Next Generation Sequencing and Analysis of the Genome of Puccinia sorghi L Schw, the Causal Agent of Maize Common Rust.</title>
        <authorList>
            <person name="Rochi L."/>
            <person name="Burguener G."/>
            <person name="Darino M."/>
            <person name="Turjanski A."/>
            <person name="Kreff E."/>
            <person name="Dieguez M.J."/>
            <person name="Sacco F."/>
        </authorList>
    </citation>
    <scope>NUCLEOTIDE SEQUENCE [LARGE SCALE GENOMIC DNA]</scope>
    <source>
        <strain evidence="2 3">RO10H11247</strain>
    </source>
</reference>
<dbReference type="AlphaFoldDB" id="A0A0L6UMB4"/>